<feature type="region of interest" description="Disordered" evidence="4">
    <location>
        <begin position="252"/>
        <end position="300"/>
    </location>
</feature>
<evidence type="ECO:0000256" key="4">
    <source>
        <dbReference type="SAM" id="MobiDB-lite"/>
    </source>
</evidence>
<protein>
    <recommendedName>
        <fullName evidence="3">Non-homologous end joining protein Ku</fullName>
    </recommendedName>
</protein>
<dbReference type="AlphaFoldDB" id="A0A852TAX2"/>
<evidence type="ECO:0000259" key="5">
    <source>
        <dbReference type="SMART" id="SM00559"/>
    </source>
</evidence>
<dbReference type="GO" id="GO:0006303">
    <property type="term" value="P:double-strand break repair via nonhomologous end joining"/>
    <property type="evidence" value="ECO:0007669"/>
    <property type="project" value="UniProtKB-UniRule"/>
</dbReference>
<dbReference type="CDD" id="cd00789">
    <property type="entry name" value="KU_like"/>
    <property type="match status" value="1"/>
</dbReference>
<dbReference type="FunFam" id="2.40.290.10:FF:000004">
    <property type="entry name" value="Non-homologous end joining protein Ku"/>
    <property type="match status" value="1"/>
</dbReference>
<proteinExistence type="inferred from homology"/>
<evidence type="ECO:0000313" key="6">
    <source>
        <dbReference type="EMBL" id="NYE04618.1"/>
    </source>
</evidence>
<dbReference type="GO" id="GO:0003690">
    <property type="term" value="F:double-stranded DNA binding"/>
    <property type="evidence" value="ECO:0007669"/>
    <property type="project" value="UniProtKB-UniRule"/>
</dbReference>
<dbReference type="EMBL" id="JACCBX010000003">
    <property type="protein sequence ID" value="NYE04618.1"/>
    <property type="molecule type" value="Genomic_DNA"/>
</dbReference>
<sequence>MHTMWKGSISFGLVNIPIKLHTATEDKDIKLRTLHNKCHAPIKYEKICTVCEQEVKPEDIVKAYEYTKGKFVVLDQEDLEKLRKENEEKAVEIIDFVKMEEIDPIYFDRSYYMSPNEGGGKAYSLLRKALQESQKVGIAKIIIRSKEQMAVIRVYENTLVMETIHFPDEVRRAGDVPNVPADDKVTEKELATAIMLIDQLTTEFEPEKYTDEYRTALLELIEAKRTGQETVTPTAKETPSNVTDLMAALQASIDRTKPKSEGTGRKEPALKKESAIKRETTAKKPAAPRKKAAPKVKKEA</sequence>
<comment type="similarity">
    <text evidence="3">Belongs to the prokaryotic Ku family.</text>
</comment>
<dbReference type="SMART" id="SM00559">
    <property type="entry name" value="Ku78"/>
    <property type="match status" value="1"/>
</dbReference>
<keyword evidence="2 3" id="KW-0233">DNA recombination</keyword>
<dbReference type="InterPro" id="IPR006164">
    <property type="entry name" value="DNA_bd_Ku70/Ku80"/>
</dbReference>
<dbReference type="InterPro" id="IPR009187">
    <property type="entry name" value="Prok_Ku"/>
</dbReference>
<comment type="caution">
    <text evidence="6">The sequence shown here is derived from an EMBL/GenBank/DDBJ whole genome shotgun (WGS) entry which is preliminary data.</text>
</comment>
<reference evidence="7" key="1">
    <citation type="submission" date="2020-07" db="EMBL/GenBank/DDBJ databases">
        <authorList>
            <person name="Partida-Martinez L."/>
            <person name="Huntemann M."/>
            <person name="Clum A."/>
            <person name="Wang J."/>
            <person name="Palaniappan K."/>
            <person name="Ritter S."/>
            <person name="Chen I.-M."/>
            <person name="Stamatis D."/>
            <person name="Reddy T."/>
            <person name="O'Malley R."/>
            <person name="Daum C."/>
            <person name="Shapiro N."/>
            <person name="Ivanova N."/>
            <person name="Kyrpides N."/>
            <person name="Woyke T."/>
        </authorList>
    </citation>
    <scope>NUCLEOTIDE SEQUENCE [LARGE SCALE GENOMIC DNA]</scope>
    <source>
        <strain evidence="7">AT2.8</strain>
    </source>
</reference>
<dbReference type="HAMAP" id="MF_01875">
    <property type="entry name" value="Prokaryotic_Ku"/>
    <property type="match status" value="1"/>
</dbReference>
<organism evidence="6 7">
    <name type="scientific">Neobacillus niacini</name>
    <dbReference type="NCBI Taxonomy" id="86668"/>
    <lineage>
        <taxon>Bacteria</taxon>
        <taxon>Bacillati</taxon>
        <taxon>Bacillota</taxon>
        <taxon>Bacilli</taxon>
        <taxon>Bacillales</taxon>
        <taxon>Bacillaceae</taxon>
        <taxon>Neobacillus</taxon>
    </lineage>
</organism>
<dbReference type="NCBIfam" id="TIGR02772">
    <property type="entry name" value="Ku_bact"/>
    <property type="match status" value="1"/>
</dbReference>
<dbReference type="PIRSF" id="PIRSF006493">
    <property type="entry name" value="Prok_Ku"/>
    <property type="match status" value="1"/>
</dbReference>
<keyword evidence="3" id="KW-0234">DNA repair</keyword>
<dbReference type="PANTHER" id="PTHR41251:SF1">
    <property type="entry name" value="NON-HOMOLOGOUS END JOINING PROTEIN KU"/>
    <property type="match status" value="1"/>
</dbReference>
<feature type="domain" description="Ku" evidence="5">
    <location>
        <begin position="52"/>
        <end position="181"/>
    </location>
</feature>
<keyword evidence="1 3" id="KW-0238">DNA-binding</keyword>
<dbReference type="Gene3D" id="2.40.290.10">
    <property type="match status" value="1"/>
</dbReference>
<accession>A0A852TAX2</accession>
<dbReference type="Proteomes" id="UP000548423">
    <property type="component" value="Unassembled WGS sequence"/>
</dbReference>
<dbReference type="PANTHER" id="PTHR41251">
    <property type="entry name" value="NON-HOMOLOGOUS END JOINING PROTEIN KU"/>
    <property type="match status" value="1"/>
</dbReference>
<dbReference type="InterPro" id="IPR016194">
    <property type="entry name" value="SPOC-like_C_dom_sf"/>
</dbReference>
<evidence type="ECO:0000256" key="3">
    <source>
        <dbReference type="HAMAP-Rule" id="MF_01875"/>
    </source>
</evidence>
<evidence type="ECO:0000256" key="2">
    <source>
        <dbReference type="ARBA" id="ARBA00023172"/>
    </source>
</evidence>
<evidence type="ECO:0000313" key="7">
    <source>
        <dbReference type="Proteomes" id="UP000548423"/>
    </source>
</evidence>
<comment type="function">
    <text evidence="3">With LigD forms a non-homologous end joining (NHEJ) DNA repair enzyme, which repairs dsDNA breaks with reduced fidelity. Binds linear dsDNA with 5'- and 3'- overhangs but not closed circular dsDNA nor ssDNA. Recruits and stimulates the ligase activity of LigD.</text>
</comment>
<reference evidence="7" key="2">
    <citation type="submission" date="2020-08" db="EMBL/GenBank/DDBJ databases">
        <title>The Agave Microbiome: Exploring the role of microbial communities in plant adaptations to desert environments.</title>
        <authorList>
            <person name="Partida-Martinez L.P."/>
        </authorList>
    </citation>
    <scope>NUCLEOTIDE SEQUENCE [LARGE SCALE GENOMIC DNA]</scope>
    <source>
        <strain evidence="7">AT2.8</strain>
    </source>
</reference>
<dbReference type="Pfam" id="PF02735">
    <property type="entry name" value="Ku"/>
    <property type="match status" value="1"/>
</dbReference>
<dbReference type="GO" id="GO:0006310">
    <property type="term" value="P:DNA recombination"/>
    <property type="evidence" value="ECO:0007669"/>
    <property type="project" value="UniProtKB-KW"/>
</dbReference>
<comment type="subunit">
    <text evidence="3">Homodimer. Interacts with LigD.</text>
</comment>
<feature type="compositionally biased region" description="Basic and acidic residues" evidence="4">
    <location>
        <begin position="254"/>
        <end position="282"/>
    </location>
</feature>
<dbReference type="SUPFAM" id="SSF100939">
    <property type="entry name" value="SPOC domain-like"/>
    <property type="match status" value="1"/>
</dbReference>
<feature type="compositionally biased region" description="Basic residues" evidence="4">
    <location>
        <begin position="286"/>
        <end position="300"/>
    </location>
</feature>
<name>A0A852TAX2_9BACI</name>
<gene>
    <name evidence="3" type="primary">ku</name>
    <name evidence="6" type="ORF">F4694_001367</name>
</gene>
<evidence type="ECO:0000256" key="1">
    <source>
        <dbReference type="ARBA" id="ARBA00023125"/>
    </source>
</evidence>
<keyword evidence="3" id="KW-0227">DNA damage</keyword>